<dbReference type="Proteomes" id="UP000095281">
    <property type="component" value="Unplaced"/>
</dbReference>
<dbReference type="PANTHER" id="PTHR22880:SF225">
    <property type="entry name" value="BROMODOMAIN-CONTAINING PROTEIN BET-1-RELATED"/>
    <property type="match status" value="1"/>
</dbReference>
<dbReference type="Gene3D" id="1.20.1270.220">
    <property type="match status" value="2"/>
</dbReference>
<sequence>MESMLEPSAADNECESSFKESSAAPKREYEFNSEDEHAIEPMTFEEKRQLSMDINMLSSYELATVVNIIEAREKITDFNPEEIEIDFVTLKPVTLRDLEAYVKMCLGVLAKKKEADPRVPMNVSNGGVQLPSNQDAGAKNASIVSTVSRQPPSSQEQTFNSEDEHATEPMTYDEKRQLSMDINMLSADKLATVVNIIEARENITDFNPDEIEIDFETLKPVTLHDLEAYVKTCLQQDIKGFY</sequence>
<dbReference type="PANTHER" id="PTHR22880">
    <property type="entry name" value="FALZ-RELATED BROMODOMAIN-CONTAINING PROTEINS"/>
    <property type="match status" value="1"/>
</dbReference>
<dbReference type="InterPro" id="IPR038336">
    <property type="entry name" value="NET_sf"/>
</dbReference>
<name>A0A1I8BMA1_MELHA</name>
<dbReference type="GO" id="GO:0006338">
    <property type="term" value="P:chromatin remodeling"/>
    <property type="evidence" value="ECO:0007669"/>
    <property type="project" value="TreeGrafter"/>
</dbReference>
<evidence type="ECO:0000259" key="2">
    <source>
        <dbReference type="PROSITE" id="PS51525"/>
    </source>
</evidence>
<evidence type="ECO:0000256" key="1">
    <source>
        <dbReference type="SAM" id="MobiDB-lite"/>
    </source>
</evidence>
<feature type="region of interest" description="Disordered" evidence="1">
    <location>
        <begin position="126"/>
        <end position="169"/>
    </location>
</feature>
<feature type="compositionally biased region" description="Polar residues" evidence="1">
    <location>
        <begin position="142"/>
        <end position="160"/>
    </location>
</feature>
<evidence type="ECO:0000313" key="3">
    <source>
        <dbReference type="Proteomes" id="UP000095281"/>
    </source>
</evidence>
<dbReference type="Pfam" id="PF17035">
    <property type="entry name" value="BET"/>
    <property type="match status" value="2"/>
</dbReference>
<organism evidence="3 4">
    <name type="scientific">Meloidogyne hapla</name>
    <name type="common">Root-knot nematode worm</name>
    <dbReference type="NCBI Taxonomy" id="6305"/>
    <lineage>
        <taxon>Eukaryota</taxon>
        <taxon>Metazoa</taxon>
        <taxon>Ecdysozoa</taxon>
        <taxon>Nematoda</taxon>
        <taxon>Chromadorea</taxon>
        <taxon>Rhabditida</taxon>
        <taxon>Tylenchina</taxon>
        <taxon>Tylenchomorpha</taxon>
        <taxon>Tylenchoidea</taxon>
        <taxon>Meloidogynidae</taxon>
        <taxon>Meloidogyninae</taxon>
        <taxon>Meloidogyne</taxon>
    </lineage>
</organism>
<dbReference type="GO" id="GO:0005634">
    <property type="term" value="C:nucleus"/>
    <property type="evidence" value="ECO:0007669"/>
    <property type="project" value="TreeGrafter"/>
</dbReference>
<reference evidence="4" key="1">
    <citation type="submission" date="2016-11" db="UniProtKB">
        <authorList>
            <consortium name="WormBaseParasite"/>
        </authorList>
    </citation>
    <scope>IDENTIFICATION</scope>
</reference>
<protein>
    <submittedName>
        <fullName evidence="4">NET domain-containing protein</fullName>
    </submittedName>
</protein>
<dbReference type="GO" id="GO:0000785">
    <property type="term" value="C:chromatin"/>
    <property type="evidence" value="ECO:0007669"/>
    <property type="project" value="TreeGrafter"/>
</dbReference>
<proteinExistence type="predicted"/>
<dbReference type="GO" id="GO:0006355">
    <property type="term" value="P:regulation of DNA-templated transcription"/>
    <property type="evidence" value="ECO:0007669"/>
    <property type="project" value="TreeGrafter"/>
</dbReference>
<feature type="domain" description="NET" evidence="2">
    <location>
        <begin position="160"/>
        <end position="241"/>
    </location>
</feature>
<dbReference type="InterPro" id="IPR027353">
    <property type="entry name" value="NET_dom"/>
</dbReference>
<dbReference type="FunFam" id="1.20.1270.220:FF:000001">
    <property type="entry name" value="bromodomain-containing protein 2 isoform X1"/>
    <property type="match status" value="1"/>
</dbReference>
<feature type="region of interest" description="Disordered" evidence="1">
    <location>
        <begin position="1"/>
        <end position="33"/>
    </location>
</feature>
<dbReference type="AlphaFoldDB" id="A0A1I8BMA1"/>
<feature type="compositionally biased region" description="Polar residues" evidence="1">
    <location>
        <begin position="126"/>
        <end position="135"/>
    </location>
</feature>
<keyword evidence="3" id="KW-1185">Reference proteome</keyword>
<dbReference type="PROSITE" id="PS51525">
    <property type="entry name" value="NET"/>
    <property type="match status" value="2"/>
</dbReference>
<evidence type="ECO:0000313" key="4">
    <source>
        <dbReference type="WBParaSite" id="MhA1_Contig320.frz3.gene34"/>
    </source>
</evidence>
<accession>A0A1I8BMA1</accession>
<dbReference type="WBParaSite" id="MhA1_Contig320.frz3.gene34">
    <property type="protein sequence ID" value="MhA1_Contig320.frz3.gene34"/>
    <property type="gene ID" value="MhA1_Contig320.frz3.gene34"/>
</dbReference>
<feature type="domain" description="NET" evidence="2">
    <location>
        <begin position="32"/>
        <end position="113"/>
    </location>
</feature>
<dbReference type="InterPro" id="IPR050935">
    <property type="entry name" value="Bromo_chromatin_reader"/>
</dbReference>